<evidence type="ECO:0000313" key="7">
    <source>
        <dbReference type="EMBL" id="NOU74678.1"/>
    </source>
</evidence>
<evidence type="ECO:0000256" key="1">
    <source>
        <dbReference type="ARBA" id="ARBA00023015"/>
    </source>
</evidence>
<evidence type="ECO:0000256" key="4">
    <source>
        <dbReference type="PROSITE-ProRule" id="PRU00169"/>
    </source>
</evidence>
<dbReference type="SUPFAM" id="SSF52172">
    <property type="entry name" value="CheY-like"/>
    <property type="match status" value="1"/>
</dbReference>
<keyword evidence="1" id="KW-0805">Transcription regulation</keyword>
<keyword evidence="8" id="KW-1185">Reference proteome</keyword>
<dbReference type="SMART" id="SM00448">
    <property type="entry name" value="REC"/>
    <property type="match status" value="1"/>
</dbReference>
<dbReference type="SMART" id="SM00342">
    <property type="entry name" value="HTH_ARAC"/>
    <property type="match status" value="1"/>
</dbReference>
<organism evidence="7 8">
    <name type="scientific">Paenibacillus phytorum</name>
    <dbReference type="NCBI Taxonomy" id="2654977"/>
    <lineage>
        <taxon>Bacteria</taxon>
        <taxon>Bacillati</taxon>
        <taxon>Bacillota</taxon>
        <taxon>Bacilli</taxon>
        <taxon>Bacillales</taxon>
        <taxon>Paenibacillaceae</taxon>
        <taxon>Paenibacillus</taxon>
    </lineage>
</organism>
<comment type="caution">
    <text evidence="7">The sequence shown here is derived from an EMBL/GenBank/DDBJ whole genome shotgun (WGS) entry which is preliminary data.</text>
</comment>
<dbReference type="Pfam" id="PF12833">
    <property type="entry name" value="HTH_18"/>
    <property type="match status" value="1"/>
</dbReference>
<evidence type="ECO:0000313" key="8">
    <source>
        <dbReference type="Proteomes" id="UP000616779"/>
    </source>
</evidence>
<dbReference type="InterPro" id="IPR018060">
    <property type="entry name" value="HTH_AraC"/>
</dbReference>
<dbReference type="PROSITE" id="PS00041">
    <property type="entry name" value="HTH_ARAC_FAMILY_1"/>
    <property type="match status" value="1"/>
</dbReference>
<dbReference type="PANTHER" id="PTHR43280:SF2">
    <property type="entry name" value="HTH-TYPE TRANSCRIPTIONAL REGULATOR EXSA"/>
    <property type="match status" value="1"/>
</dbReference>
<dbReference type="SUPFAM" id="SSF46689">
    <property type="entry name" value="Homeodomain-like"/>
    <property type="match status" value="2"/>
</dbReference>
<dbReference type="InterPro" id="IPR001789">
    <property type="entry name" value="Sig_transdc_resp-reg_receiver"/>
</dbReference>
<sequence length="257" mass="29914">MNQDICRAIVVDDEVWIREGIQNNLDWSSLNIQLVGVFENGLDAWEYLESHDVQIIISDIRMPEMSGLEMATRLMSLSRPYPTKIFFLSGYDDFKYVQEAIRLGAIDYLMKPIGIEELTRVLQRGKSEWDHWVKANRHNQPKLTIDNNEMPKSFQITNALDIIQTRFTEELQLTDVADALFISPNYLSRLFRKEMGMPFQDYIGCLRIDHACKLLTTSVLKIYEVGELSGFSTARHFNDKFQKLKGISPGDYRRRYS</sequence>
<gene>
    <name evidence="7" type="ORF">GC098_25365</name>
</gene>
<dbReference type="InterPro" id="IPR011006">
    <property type="entry name" value="CheY-like_superfamily"/>
</dbReference>
<accession>A0ABX1Y3X0</accession>
<protein>
    <submittedName>
        <fullName evidence="7">Response regulator</fullName>
    </submittedName>
</protein>
<keyword evidence="2" id="KW-0238">DNA-binding</keyword>
<dbReference type="PANTHER" id="PTHR43280">
    <property type="entry name" value="ARAC-FAMILY TRANSCRIPTIONAL REGULATOR"/>
    <property type="match status" value="1"/>
</dbReference>
<keyword evidence="3" id="KW-0804">Transcription</keyword>
<evidence type="ECO:0000259" key="6">
    <source>
        <dbReference type="PROSITE" id="PS50110"/>
    </source>
</evidence>
<evidence type="ECO:0000259" key="5">
    <source>
        <dbReference type="PROSITE" id="PS01124"/>
    </source>
</evidence>
<dbReference type="RefSeq" id="WP_171646076.1">
    <property type="nucleotide sequence ID" value="NZ_WHOA01000176.1"/>
</dbReference>
<dbReference type="InterPro" id="IPR009057">
    <property type="entry name" value="Homeodomain-like_sf"/>
</dbReference>
<dbReference type="CDD" id="cd17536">
    <property type="entry name" value="REC_YesN-like"/>
    <property type="match status" value="1"/>
</dbReference>
<evidence type="ECO:0000256" key="2">
    <source>
        <dbReference type="ARBA" id="ARBA00023125"/>
    </source>
</evidence>
<feature type="domain" description="HTH araC/xylS-type" evidence="5">
    <location>
        <begin position="157"/>
        <end position="255"/>
    </location>
</feature>
<dbReference type="Pfam" id="PF00072">
    <property type="entry name" value="Response_reg"/>
    <property type="match status" value="1"/>
</dbReference>
<keyword evidence="4" id="KW-0597">Phosphoprotein</keyword>
<proteinExistence type="predicted"/>
<dbReference type="Proteomes" id="UP000616779">
    <property type="component" value="Unassembled WGS sequence"/>
</dbReference>
<dbReference type="InterPro" id="IPR018062">
    <property type="entry name" value="HTH_AraC-typ_CS"/>
</dbReference>
<dbReference type="Gene3D" id="1.10.10.60">
    <property type="entry name" value="Homeodomain-like"/>
    <property type="match status" value="2"/>
</dbReference>
<dbReference type="PROSITE" id="PS01124">
    <property type="entry name" value="HTH_ARAC_FAMILY_2"/>
    <property type="match status" value="1"/>
</dbReference>
<feature type="modified residue" description="4-aspartylphosphate" evidence="4">
    <location>
        <position position="59"/>
    </location>
</feature>
<dbReference type="PROSITE" id="PS50110">
    <property type="entry name" value="RESPONSE_REGULATORY"/>
    <property type="match status" value="1"/>
</dbReference>
<evidence type="ECO:0000256" key="3">
    <source>
        <dbReference type="ARBA" id="ARBA00023163"/>
    </source>
</evidence>
<feature type="domain" description="Response regulatory" evidence="6">
    <location>
        <begin position="7"/>
        <end position="126"/>
    </location>
</feature>
<dbReference type="Gene3D" id="3.40.50.2300">
    <property type="match status" value="1"/>
</dbReference>
<name>A0ABX1Y3X0_9BACL</name>
<dbReference type="EMBL" id="WHOA01000176">
    <property type="protein sequence ID" value="NOU74678.1"/>
    <property type="molecule type" value="Genomic_DNA"/>
</dbReference>
<reference evidence="7 8" key="1">
    <citation type="submission" date="2019-10" db="EMBL/GenBank/DDBJ databases">
        <title>Description of Paenibacillus terrestris sp. nov.</title>
        <authorList>
            <person name="Carlier A."/>
            <person name="Qi S."/>
        </authorList>
    </citation>
    <scope>NUCLEOTIDE SEQUENCE [LARGE SCALE GENOMIC DNA]</scope>
    <source>
        <strain evidence="7 8">LMG 31458</strain>
    </source>
</reference>